<keyword evidence="4" id="KW-0963">Cytoplasm</keyword>
<evidence type="ECO:0000256" key="1">
    <source>
        <dbReference type="ARBA" id="ARBA00004138"/>
    </source>
</evidence>
<dbReference type="InterPro" id="IPR000938">
    <property type="entry name" value="CAP-Gly_domain"/>
</dbReference>
<dbReference type="SUPFAM" id="SSF74924">
    <property type="entry name" value="Cap-Gly domain"/>
    <property type="match status" value="1"/>
</dbReference>
<dbReference type="PROSITE" id="PS51450">
    <property type="entry name" value="LRR"/>
    <property type="match status" value="3"/>
</dbReference>
<evidence type="ECO:0000256" key="7">
    <source>
        <dbReference type="ARBA" id="ARBA00023069"/>
    </source>
</evidence>
<evidence type="ECO:0000259" key="11">
    <source>
        <dbReference type="PROSITE" id="PS50245"/>
    </source>
</evidence>
<evidence type="ECO:0000256" key="4">
    <source>
        <dbReference type="ARBA" id="ARBA00022490"/>
    </source>
</evidence>
<keyword evidence="8" id="KW-0143">Chaperone</keyword>
<keyword evidence="7" id="KW-0969">Cilium</keyword>
<protein>
    <recommendedName>
        <fullName evidence="11">CAP-Gly domain-containing protein</fullName>
    </recommendedName>
</protein>
<dbReference type="AlphaFoldDB" id="A0A6A4KXW6"/>
<evidence type="ECO:0000256" key="6">
    <source>
        <dbReference type="ARBA" id="ARBA00022737"/>
    </source>
</evidence>
<dbReference type="PROSITE" id="PS00845">
    <property type="entry name" value="CAP_GLY_1"/>
    <property type="match status" value="1"/>
</dbReference>
<dbReference type="SUPFAM" id="SSF52047">
    <property type="entry name" value="RNI-like"/>
    <property type="match status" value="1"/>
</dbReference>
<dbReference type="InterPro" id="IPR036859">
    <property type="entry name" value="CAP-Gly_dom_sf"/>
</dbReference>
<name>A0A6A4KXW6_9ERIC</name>
<sequence length="760" mass="84043">MSDPPEFRIGQRVHSAGDSRRIGTVKYVGPVEGYSGKWVGVDWDNADGGKHDGSLNGVRYFHAESEKSGSFQRAIADEMYVFSASNRRVSVQLLGKDKIQDKLSRFEELASASLFYLGVSSSGPPCQISATIPNLKELDLTGNLLSDWKDVGAICEGLPALVALNLTNNLMAHDILGLPQLRNIRVLVLNNTGIKWIQVSHHIVEMLKCSLPVIEELHLMGNKLSAITIGDNDNGLGAIGLNLWEDYGVLDDMVDWKESRNGRLLPPSSDIVQGFDSLRLLNLEDNCIADWNEILKLSQLKSLEQLHLNKNSINHLWYPEYDTVHDQLGCESVETSGRPFQNLRCLLLGGNNIEDLASVDSLNSFPNLKDTRLSENQIADPGKGGLPRFVLIARLAQVDMLNGSEVSRRERKDSEIRYVRLVMSKLHDHPEEITLLHPRTTTRAEENDLGAAEKMDLGEWLRAFFGRILDIGELTMPPITRSIRAVGEKMRDKVKRGLVMRGIVNSPMSKILPENAWSHSPRSIFSAAPRSFSPTPIGDALQKLLEELLLGSYNSTGYLPHDNGLIYLWACCRVSLSLHQTNGTHVGDWPTCTFKANFKDQKPVKVLAIDFNCDLALLKILELAVGPKNHVAKMLKREHGPITYCRFLELKEFHGIEDEKPSTGAAGPQKMASGLISITLKCVGASMGEKPPLTKKLPAPTTVGKLKILCESFFKLKSVKPVLFLEEEGSPLPTVLDDDMATLIDVGVGNDSTVLVDEES</sequence>
<dbReference type="Proteomes" id="UP000428333">
    <property type="component" value="Linkage Group LG09"/>
</dbReference>
<proteinExistence type="inferred from homology"/>
<dbReference type="GO" id="GO:0005737">
    <property type="term" value="C:cytoplasm"/>
    <property type="evidence" value="ECO:0007669"/>
    <property type="project" value="UniProtKB-SubCell"/>
</dbReference>
<dbReference type="FunFam" id="3.10.20.90:FF:000187">
    <property type="entry name" value="Tubulin-folding cofactor E"/>
    <property type="match status" value="1"/>
</dbReference>
<dbReference type="EMBL" id="QEFC01002422">
    <property type="protein sequence ID" value="KAE9452343.1"/>
    <property type="molecule type" value="Genomic_DNA"/>
</dbReference>
<keyword evidence="9" id="KW-0966">Cell projection</keyword>
<feature type="non-terminal residue" evidence="12">
    <location>
        <position position="1"/>
    </location>
</feature>
<dbReference type="PANTHER" id="PTHR45973:SF9">
    <property type="entry name" value="LEUCINE-RICH REPEAT-CONTAINING PROTEIN 46"/>
    <property type="match status" value="1"/>
</dbReference>
<reference evidence="12 13" key="1">
    <citation type="journal article" date="2019" name="Genome Biol. Evol.">
        <title>The Rhododendron genome and chromosomal organization provide insight into shared whole-genome duplications across the heath family (Ericaceae).</title>
        <authorList>
            <person name="Soza V.L."/>
            <person name="Lindsley D."/>
            <person name="Waalkes A."/>
            <person name="Ramage E."/>
            <person name="Patwardhan R.P."/>
            <person name="Burton J.N."/>
            <person name="Adey A."/>
            <person name="Kumar A."/>
            <person name="Qiu R."/>
            <person name="Shendure J."/>
            <person name="Hall B."/>
        </authorList>
    </citation>
    <scope>NUCLEOTIDE SEQUENCE [LARGE SCALE GENOMIC DNA]</scope>
    <source>
        <strain evidence="12">RSF 1966-606</strain>
    </source>
</reference>
<evidence type="ECO:0000256" key="2">
    <source>
        <dbReference type="ARBA" id="ARBA00004496"/>
    </source>
</evidence>
<evidence type="ECO:0000256" key="5">
    <source>
        <dbReference type="ARBA" id="ARBA00022614"/>
    </source>
</evidence>
<dbReference type="Gene3D" id="3.10.20.90">
    <property type="entry name" value="Phosphatidylinositol 3-kinase Catalytic Subunit, Chain A, domain 1"/>
    <property type="match status" value="1"/>
</dbReference>
<dbReference type="OrthoDB" id="5273213at2759"/>
<dbReference type="PROSITE" id="PS50245">
    <property type="entry name" value="CAP_GLY_2"/>
    <property type="match status" value="1"/>
</dbReference>
<dbReference type="Gene3D" id="2.30.30.190">
    <property type="entry name" value="CAP Gly-rich-like domain"/>
    <property type="match status" value="1"/>
</dbReference>
<comment type="subunit">
    <text evidence="10">Supercomplex made of cofactors A to E. Cofactors A and D function by capturing and stabilizing tubulin in a quasi-native conformation. Cofactor E binds to the cofactor D-tubulin complex; interaction with cofactor C then causes the release of tubulin polypeptides that are committed to the native state.</text>
</comment>
<comment type="subcellular location">
    <subcellularLocation>
        <location evidence="1">Cell projection</location>
        <location evidence="1">Cilium</location>
    </subcellularLocation>
    <subcellularLocation>
        <location evidence="2">Cytoplasm</location>
    </subcellularLocation>
</comment>
<dbReference type="Gene3D" id="3.80.10.10">
    <property type="entry name" value="Ribonuclease Inhibitor"/>
    <property type="match status" value="3"/>
</dbReference>
<dbReference type="CDD" id="cd17044">
    <property type="entry name" value="Ubl_TBCE"/>
    <property type="match status" value="1"/>
</dbReference>
<dbReference type="InterPro" id="IPR032675">
    <property type="entry name" value="LRR_dom_sf"/>
</dbReference>
<comment type="caution">
    <text evidence="12">The sequence shown here is derived from an EMBL/GenBank/DDBJ whole genome shotgun (WGS) entry which is preliminary data.</text>
</comment>
<dbReference type="FunFam" id="2.30.30.190:FF:000016">
    <property type="entry name" value="Tubulin-folding cofactor E"/>
    <property type="match status" value="1"/>
</dbReference>
<dbReference type="Pfam" id="PF01302">
    <property type="entry name" value="CAP_GLY"/>
    <property type="match status" value="1"/>
</dbReference>
<dbReference type="InterPro" id="IPR001611">
    <property type="entry name" value="Leu-rich_rpt"/>
</dbReference>
<evidence type="ECO:0000256" key="9">
    <source>
        <dbReference type="ARBA" id="ARBA00023273"/>
    </source>
</evidence>
<dbReference type="PANTHER" id="PTHR45973">
    <property type="entry name" value="PROTEIN PHOSPHATASE 1 REGULATORY SUBUNIT SDS22-RELATED"/>
    <property type="match status" value="1"/>
</dbReference>
<feature type="domain" description="CAP-Gly" evidence="11">
    <location>
        <begin position="29"/>
        <end position="73"/>
    </location>
</feature>
<comment type="similarity">
    <text evidence="3">Belongs to the TBCE family.</text>
</comment>
<dbReference type="FunFam" id="3.80.10.10:FF:000846">
    <property type="entry name" value="Predicted protein"/>
    <property type="match status" value="1"/>
</dbReference>
<keyword evidence="5" id="KW-0433">Leucine-rich repeat</keyword>
<accession>A0A6A4KXW6</accession>
<dbReference type="SUPFAM" id="SSF54236">
    <property type="entry name" value="Ubiquitin-like"/>
    <property type="match status" value="1"/>
</dbReference>
<keyword evidence="13" id="KW-1185">Reference proteome</keyword>
<keyword evidence="6" id="KW-0677">Repeat</keyword>
<evidence type="ECO:0000256" key="8">
    <source>
        <dbReference type="ARBA" id="ARBA00023186"/>
    </source>
</evidence>
<dbReference type="InterPro" id="IPR050576">
    <property type="entry name" value="Cilia_flagella_integrity"/>
</dbReference>
<dbReference type="SMART" id="SM01052">
    <property type="entry name" value="CAP_GLY"/>
    <property type="match status" value="1"/>
</dbReference>
<evidence type="ECO:0000256" key="3">
    <source>
        <dbReference type="ARBA" id="ARBA00006286"/>
    </source>
</evidence>
<gene>
    <name evidence="12" type="ORF">C3L33_15756</name>
</gene>
<evidence type="ECO:0000256" key="10">
    <source>
        <dbReference type="ARBA" id="ARBA00026055"/>
    </source>
</evidence>
<evidence type="ECO:0000313" key="12">
    <source>
        <dbReference type="EMBL" id="KAE9452343.1"/>
    </source>
</evidence>
<dbReference type="InterPro" id="IPR044079">
    <property type="entry name" value="Ubl_TBCE"/>
</dbReference>
<evidence type="ECO:0000313" key="13">
    <source>
        <dbReference type="Proteomes" id="UP000428333"/>
    </source>
</evidence>
<organism evidence="12 13">
    <name type="scientific">Rhododendron williamsianum</name>
    <dbReference type="NCBI Taxonomy" id="262921"/>
    <lineage>
        <taxon>Eukaryota</taxon>
        <taxon>Viridiplantae</taxon>
        <taxon>Streptophyta</taxon>
        <taxon>Embryophyta</taxon>
        <taxon>Tracheophyta</taxon>
        <taxon>Spermatophyta</taxon>
        <taxon>Magnoliopsida</taxon>
        <taxon>eudicotyledons</taxon>
        <taxon>Gunneridae</taxon>
        <taxon>Pentapetalae</taxon>
        <taxon>asterids</taxon>
        <taxon>Ericales</taxon>
        <taxon>Ericaceae</taxon>
        <taxon>Ericoideae</taxon>
        <taxon>Rhodoreae</taxon>
        <taxon>Rhododendron</taxon>
    </lineage>
</organism>
<dbReference type="InterPro" id="IPR029071">
    <property type="entry name" value="Ubiquitin-like_domsf"/>
</dbReference>